<proteinExistence type="inferred from homology"/>
<dbReference type="PROSITE" id="PS51257">
    <property type="entry name" value="PROKAR_LIPOPROTEIN"/>
    <property type="match status" value="1"/>
</dbReference>
<dbReference type="KEGG" id="ppai:E1956_33365"/>
<dbReference type="Gene3D" id="2.20.200.10">
    <property type="entry name" value="Outer membrane efflux proteins (OEP)"/>
    <property type="match status" value="1"/>
</dbReference>
<sequence length="498" mass="52103">MTRGAKAAALAVLLCACSVTRHEDLSVPMAPGSFRHAAPASGAQALDSGWPAMFGDPALARLVAKALEQNLDIKQANARIDLARAAVTASRADLMPSIDAGGGYSRSRVSGTVDNALPKRTMRTWAVAADVSYTVDWTGALRGEAAAAESNAVAAEADADAAKLRVATEVAADYLTVHYVDEDIAALERNVALRETALKLVEARAQVGRSSDLDVLRARTEWQTTRAELTESRRLRENLVDAMAALLGQSAASFVLTGASSAETAPALAPATATATAPATALAMPAVPVGLPADVLARRPDLYAAGRRLDAAAWTVGVARTAWLPQLTLTADGGFASRSLADFLERNSSLWGLAASVALPFFDGGRRDAALASAQARYVLAEASYRSVAYDALREVQDALNDIAAERERIAAYDDAVATSDQVASLSRRRYALGYVDYFEVVDSDRDALSIERDAIHARQALAVATVGLVRALGGGWSAPARAGVAEADAASARPTSQ</sequence>
<dbReference type="PANTHER" id="PTHR30203">
    <property type="entry name" value="OUTER MEMBRANE CATION EFFLUX PROTEIN"/>
    <property type="match status" value="1"/>
</dbReference>
<accession>A0A4P7D040</accession>
<reference evidence="3 4" key="1">
    <citation type="submission" date="2019-03" db="EMBL/GenBank/DDBJ databases">
        <title>Paraburkholderia sp. 7MH5, isolated from subtropical forest soil.</title>
        <authorList>
            <person name="Gao Z.-H."/>
            <person name="Qiu L.-H."/>
        </authorList>
    </citation>
    <scope>NUCLEOTIDE SEQUENCE [LARGE SCALE GENOMIC DNA]</scope>
    <source>
        <strain evidence="3 4">7MH5</strain>
    </source>
</reference>
<keyword evidence="2" id="KW-0812">Transmembrane</keyword>
<protein>
    <submittedName>
        <fullName evidence="3">Efflux transporter outer membrane subunit</fullName>
    </submittedName>
</protein>
<keyword evidence="2" id="KW-0449">Lipoprotein</keyword>
<evidence type="ECO:0000256" key="2">
    <source>
        <dbReference type="RuleBase" id="RU362097"/>
    </source>
</evidence>
<name>A0A4P7D040_9BURK</name>
<evidence type="ECO:0000256" key="1">
    <source>
        <dbReference type="ARBA" id="ARBA00007613"/>
    </source>
</evidence>
<dbReference type="Gene3D" id="1.20.1600.10">
    <property type="entry name" value="Outer membrane efflux proteins (OEP)"/>
    <property type="match status" value="1"/>
</dbReference>
<comment type="subcellular location">
    <subcellularLocation>
        <location evidence="2">Cell membrane</location>
        <topology evidence="2">Lipid-anchor</topology>
    </subcellularLocation>
</comment>
<dbReference type="SUPFAM" id="SSF56954">
    <property type="entry name" value="Outer membrane efflux proteins (OEP)"/>
    <property type="match status" value="1"/>
</dbReference>
<dbReference type="InterPro" id="IPR010131">
    <property type="entry name" value="MdtP/NodT-like"/>
</dbReference>
<dbReference type="Pfam" id="PF02321">
    <property type="entry name" value="OEP"/>
    <property type="match status" value="2"/>
</dbReference>
<evidence type="ECO:0000313" key="3">
    <source>
        <dbReference type="EMBL" id="QBR02011.1"/>
    </source>
</evidence>
<dbReference type="OrthoDB" id="9770517at2"/>
<keyword evidence="2" id="KW-0472">Membrane</keyword>
<keyword evidence="2" id="KW-0564">Palmitate</keyword>
<dbReference type="AlphaFoldDB" id="A0A4P7D040"/>
<dbReference type="Proteomes" id="UP000295727">
    <property type="component" value="Chromosome 3"/>
</dbReference>
<organism evidence="3 4">
    <name type="scientific">Paraburkholderia pallida</name>
    <dbReference type="NCBI Taxonomy" id="2547399"/>
    <lineage>
        <taxon>Bacteria</taxon>
        <taxon>Pseudomonadati</taxon>
        <taxon>Pseudomonadota</taxon>
        <taxon>Betaproteobacteria</taxon>
        <taxon>Burkholderiales</taxon>
        <taxon>Burkholderiaceae</taxon>
        <taxon>Paraburkholderia</taxon>
    </lineage>
</organism>
<dbReference type="NCBIfam" id="TIGR01845">
    <property type="entry name" value="outer_NodT"/>
    <property type="match status" value="1"/>
</dbReference>
<comment type="similarity">
    <text evidence="1 2">Belongs to the outer membrane factor (OMF) (TC 1.B.17) family.</text>
</comment>
<keyword evidence="4" id="KW-1185">Reference proteome</keyword>
<dbReference type="GO" id="GO:0005886">
    <property type="term" value="C:plasma membrane"/>
    <property type="evidence" value="ECO:0007669"/>
    <property type="project" value="UniProtKB-SubCell"/>
</dbReference>
<dbReference type="InterPro" id="IPR003423">
    <property type="entry name" value="OMP_efflux"/>
</dbReference>
<dbReference type="PANTHER" id="PTHR30203:SF21">
    <property type="entry name" value="OUTER MEMBRANE COMPONENT OF MULTIDRUG EFFLUX PUMP-RELATED"/>
    <property type="match status" value="1"/>
</dbReference>
<evidence type="ECO:0000313" key="4">
    <source>
        <dbReference type="Proteomes" id="UP000295727"/>
    </source>
</evidence>
<dbReference type="EMBL" id="CP038150">
    <property type="protein sequence ID" value="QBR02011.1"/>
    <property type="molecule type" value="Genomic_DNA"/>
</dbReference>
<dbReference type="GO" id="GO:0015562">
    <property type="term" value="F:efflux transmembrane transporter activity"/>
    <property type="evidence" value="ECO:0007669"/>
    <property type="project" value="InterPro"/>
</dbReference>
<dbReference type="RefSeq" id="WP_134757226.1">
    <property type="nucleotide sequence ID" value="NZ_CP038150.1"/>
</dbReference>
<gene>
    <name evidence="3" type="ORF">E1956_33365</name>
</gene>
<keyword evidence="2" id="KW-1134">Transmembrane beta strand</keyword>